<gene>
    <name evidence="1" type="ORF">ACJEBM_04430</name>
</gene>
<dbReference type="EMBL" id="JBJHQE010000004">
    <property type="protein sequence ID" value="MFK9079919.1"/>
    <property type="molecule type" value="Genomic_DNA"/>
</dbReference>
<evidence type="ECO:0000313" key="2">
    <source>
        <dbReference type="Proteomes" id="UP001622950"/>
    </source>
</evidence>
<protein>
    <submittedName>
        <fullName evidence="1">RHS repeat-associated core domain-containing protein</fullName>
    </submittedName>
</protein>
<comment type="caution">
    <text evidence="1">The sequence shown here is derived from an EMBL/GenBank/DDBJ whole genome shotgun (WGS) entry which is preliminary data.</text>
</comment>
<name>A0ACC7MN20_9PSED</name>
<proteinExistence type="predicted"/>
<reference evidence="1" key="1">
    <citation type="submission" date="2024-11" db="EMBL/GenBank/DDBJ databases">
        <authorList>
            <person name="Lucas J.A."/>
        </authorList>
    </citation>
    <scope>NUCLEOTIDE SEQUENCE</scope>
    <source>
        <strain evidence="1">Z 8.8</strain>
    </source>
</reference>
<keyword evidence="2" id="KW-1185">Reference proteome</keyword>
<organism evidence="1 2">
    <name type="scientific">Pseudomonas neuropathica</name>
    <dbReference type="NCBI Taxonomy" id="2730425"/>
    <lineage>
        <taxon>Bacteria</taxon>
        <taxon>Pseudomonadati</taxon>
        <taxon>Pseudomonadota</taxon>
        <taxon>Gammaproteobacteria</taxon>
        <taxon>Pseudomonadales</taxon>
        <taxon>Pseudomonadaceae</taxon>
        <taxon>Pseudomonas</taxon>
    </lineage>
</organism>
<evidence type="ECO:0000313" key="1">
    <source>
        <dbReference type="EMBL" id="MFK9079919.1"/>
    </source>
</evidence>
<dbReference type="Proteomes" id="UP001622950">
    <property type="component" value="Unassembled WGS sequence"/>
</dbReference>
<accession>A0ACC7MN20</accession>
<sequence length="242" mass="25779">MPIHSSKTVLLATDQQRSVLNALDANRPHPIAYSPYGHRPAKNGLLSLLGFNGERPDPLTGHYHLGKGYRLFNTVLMRFNKPDSSSPFEEGGVNAYSYCEGNPIGRCDPTGHSFLSMIRKMVTLVTPAHPAATLKLTASTAAAVVGAAGFMVEADDETANTALLIGSGLLLGAGLGGMYRFRPSRTPRLASTPNTVTRGDFEMGPLRSSPADPPTIQQFIPRARIPGIGSPTNAANLNIRTT</sequence>